<reference evidence="2" key="2">
    <citation type="journal article" date="2021" name="Microbiome">
        <title>Successional dynamics and alternative stable states in a saline activated sludge microbial community over 9 years.</title>
        <authorList>
            <person name="Wang Y."/>
            <person name="Ye J."/>
            <person name="Ju F."/>
            <person name="Liu L."/>
            <person name="Boyd J.A."/>
            <person name="Deng Y."/>
            <person name="Parks D.H."/>
            <person name="Jiang X."/>
            <person name="Yin X."/>
            <person name="Woodcroft B.J."/>
            <person name="Tyson G.W."/>
            <person name="Hugenholtz P."/>
            <person name="Polz M.F."/>
            <person name="Zhang T."/>
        </authorList>
    </citation>
    <scope>NUCLEOTIDE SEQUENCE</scope>
    <source>
        <strain evidence="2">HKST-UBA79</strain>
    </source>
</reference>
<accession>A0A955J1B0</accession>
<reference evidence="2" key="1">
    <citation type="submission" date="2020-04" db="EMBL/GenBank/DDBJ databases">
        <authorList>
            <person name="Zhang T."/>
        </authorList>
    </citation>
    <scope>NUCLEOTIDE SEQUENCE</scope>
    <source>
        <strain evidence="2">HKST-UBA79</strain>
    </source>
</reference>
<dbReference type="Proteomes" id="UP000740557">
    <property type="component" value="Unassembled WGS sequence"/>
</dbReference>
<sequence length="69" mass="7428">MKGLHMVTFLLLVVGGLNWGLVGLLDFNLVSLLFGSVPVLEKVVYLLVGVSAVYEVLTHPKSCKLCARG</sequence>
<name>A0A955J1B0_UNCKA</name>
<dbReference type="PANTHER" id="PTHR37304">
    <property type="entry name" value="MEMBRANE PROTEIN-RELATED"/>
    <property type="match status" value="1"/>
</dbReference>
<gene>
    <name evidence="2" type="ORF">KC980_00020</name>
</gene>
<comment type="caution">
    <text evidence="2">The sequence shown here is derived from an EMBL/GenBank/DDBJ whole genome shotgun (WGS) entry which is preliminary data.</text>
</comment>
<dbReference type="InterPro" id="IPR007211">
    <property type="entry name" value="DUF378"/>
</dbReference>
<evidence type="ECO:0000313" key="2">
    <source>
        <dbReference type="EMBL" id="MCA9307879.1"/>
    </source>
</evidence>
<keyword evidence="1" id="KW-0812">Transmembrane</keyword>
<dbReference type="PANTHER" id="PTHR37304:SF1">
    <property type="entry name" value="MEMBRANE PROTEIN"/>
    <property type="match status" value="1"/>
</dbReference>
<dbReference type="AlphaFoldDB" id="A0A955J1B0"/>
<dbReference type="EMBL" id="JAGQNX010000001">
    <property type="protein sequence ID" value="MCA9307879.1"/>
    <property type="molecule type" value="Genomic_DNA"/>
</dbReference>
<protein>
    <submittedName>
        <fullName evidence="2">DUF378 domain-containing protein</fullName>
    </submittedName>
</protein>
<proteinExistence type="predicted"/>
<evidence type="ECO:0000313" key="3">
    <source>
        <dbReference type="Proteomes" id="UP000740557"/>
    </source>
</evidence>
<keyword evidence="1" id="KW-1133">Transmembrane helix</keyword>
<keyword evidence="1" id="KW-0472">Membrane</keyword>
<dbReference type="Pfam" id="PF04070">
    <property type="entry name" value="DUF378"/>
    <property type="match status" value="1"/>
</dbReference>
<feature type="transmembrane region" description="Helical" evidence="1">
    <location>
        <begin position="7"/>
        <end position="25"/>
    </location>
</feature>
<evidence type="ECO:0000256" key="1">
    <source>
        <dbReference type="SAM" id="Phobius"/>
    </source>
</evidence>
<organism evidence="2 3">
    <name type="scientific">candidate division WWE3 bacterium</name>
    <dbReference type="NCBI Taxonomy" id="2053526"/>
    <lineage>
        <taxon>Bacteria</taxon>
        <taxon>Katanobacteria</taxon>
    </lineage>
</organism>